<dbReference type="EMBL" id="JAODUP010000443">
    <property type="protein sequence ID" value="KAK2149643.1"/>
    <property type="molecule type" value="Genomic_DNA"/>
</dbReference>
<dbReference type="AlphaFoldDB" id="A0AAD9JAT2"/>
<gene>
    <name evidence="2" type="ORF">LSH36_443g04068</name>
</gene>
<protein>
    <recommendedName>
        <fullName evidence="1">DDE-1 domain-containing protein</fullName>
    </recommendedName>
</protein>
<evidence type="ECO:0000313" key="2">
    <source>
        <dbReference type="EMBL" id="KAK2149643.1"/>
    </source>
</evidence>
<evidence type="ECO:0000313" key="3">
    <source>
        <dbReference type="Proteomes" id="UP001208570"/>
    </source>
</evidence>
<sequence>MFRFPRKKKQPGLMVGTLPQSVGYCSPNGWTDSNMFLKWLKHFVQFTNGTKEVTHIIVLDGHHSHKTLGAVTYAKEQGIQIIIPPPHCTHIMQPLD</sequence>
<dbReference type="Pfam" id="PF03184">
    <property type="entry name" value="DDE_1"/>
    <property type="match status" value="1"/>
</dbReference>
<organism evidence="2 3">
    <name type="scientific">Paralvinella palmiformis</name>
    <dbReference type="NCBI Taxonomy" id="53620"/>
    <lineage>
        <taxon>Eukaryota</taxon>
        <taxon>Metazoa</taxon>
        <taxon>Spiralia</taxon>
        <taxon>Lophotrochozoa</taxon>
        <taxon>Annelida</taxon>
        <taxon>Polychaeta</taxon>
        <taxon>Sedentaria</taxon>
        <taxon>Canalipalpata</taxon>
        <taxon>Terebellida</taxon>
        <taxon>Terebelliformia</taxon>
        <taxon>Alvinellidae</taxon>
        <taxon>Paralvinella</taxon>
    </lineage>
</organism>
<reference evidence="2" key="1">
    <citation type="journal article" date="2023" name="Mol. Biol. Evol.">
        <title>Third-Generation Sequencing Reveals the Adaptive Role of the Epigenome in Three Deep-Sea Polychaetes.</title>
        <authorList>
            <person name="Perez M."/>
            <person name="Aroh O."/>
            <person name="Sun Y."/>
            <person name="Lan Y."/>
            <person name="Juniper S.K."/>
            <person name="Young C.R."/>
            <person name="Angers B."/>
            <person name="Qian P.Y."/>
        </authorList>
    </citation>
    <scope>NUCLEOTIDE SEQUENCE</scope>
    <source>
        <strain evidence="2">P08H-3</strain>
    </source>
</reference>
<evidence type="ECO:0000259" key="1">
    <source>
        <dbReference type="Pfam" id="PF03184"/>
    </source>
</evidence>
<keyword evidence="3" id="KW-1185">Reference proteome</keyword>
<dbReference type="InterPro" id="IPR004875">
    <property type="entry name" value="DDE_SF_endonuclease_dom"/>
</dbReference>
<proteinExistence type="predicted"/>
<name>A0AAD9JAT2_9ANNE</name>
<feature type="domain" description="DDE-1" evidence="1">
    <location>
        <begin position="25"/>
        <end position="96"/>
    </location>
</feature>
<comment type="caution">
    <text evidence="2">The sequence shown here is derived from an EMBL/GenBank/DDBJ whole genome shotgun (WGS) entry which is preliminary data.</text>
</comment>
<dbReference type="GO" id="GO:0003676">
    <property type="term" value="F:nucleic acid binding"/>
    <property type="evidence" value="ECO:0007669"/>
    <property type="project" value="InterPro"/>
</dbReference>
<dbReference type="Proteomes" id="UP001208570">
    <property type="component" value="Unassembled WGS sequence"/>
</dbReference>
<accession>A0AAD9JAT2</accession>